<dbReference type="Pfam" id="PF00167">
    <property type="entry name" value="FGF"/>
    <property type="match status" value="1"/>
</dbReference>
<dbReference type="AlphaFoldDB" id="A0A8X6JCA3"/>
<proteinExistence type="inferred from homology"/>
<keyword evidence="2" id="KW-0732">Signal</keyword>
<evidence type="ECO:0000313" key="3">
    <source>
        <dbReference type="EMBL" id="GFR19868.1"/>
    </source>
</evidence>
<dbReference type="Proteomes" id="UP000887116">
    <property type="component" value="Unassembled WGS sequence"/>
</dbReference>
<evidence type="ECO:0000256" key="1">
    <source>
        <dbReference type="ARBA" id="ARBA00007936"/>
    </source>
</evidence>
<dbReference type="Gene3D" id="2.80.10.50">
    <property type="match status" value="1"/>
</dbReference>
<protein>
    <submittedName>
        <fullName evidence="3">Fibroblast growth factor 17</fullName>
    </submittedName>
</protein>
<dbReference type="PROSITE" id="PS51257">
    <property type="entry name" value="PROKAR_LIPOPROTEIN"/>
    <property type="match status" value="1"/>
</dbReference>
<sequence length="232" mass="26872">MSTKRTAKVKQFKPAINLILVLLSLLTMISCKDAADVEKDSAKFLMDNSITSFNLYKRRYKFFNYCSEKQIELIGETVTALGAPDSPNSNLILQSARYKNFVGFHIIGEKNGRYLCFNKKSKLIVRFSGASPLCLFEEQITPDYYTILKSAFNDFYVGFNKKGKAILGSKKVKAHRKRCFYFIKRGGDHSYLDGLHEIRHGPKIANPYKLVRLLREQKMRRRKRHILVRNSR</sequence>
<organism evidence="3 4">
    <name type="scientific">Trichonephila clavata</name>
    <name type="common">Joro spider</name>
    <name type="synonym">Nephila clavata</name>
    <dbReference type="NCBI Taxonomy" id="2740835"/>
    <lineage>
        <taxon>Eukaryota</taxon>
        <taxon>Metazoa</taxon>
        <taxon>Ecdysozoa</taxon>
        <taxon>Arthropoda</taxon>
        <taxon>Chelicerata</taxon>
        <taxon>Arachnida</taxon>
        <taxon>Araneae</taxon>
        <taxon>Araneomorphae</taxon>
        <taxon>Entelegynae</taxon>
        <taxon>Araneoidea</taxon>
        <taxon>Nephilidae</taxon>
        <taxon>Trichonephila</taxon>
    </lineage>
</organism>
<comment type="caution">
    <text evidence="3">The sequence shown here is derived from an EMBL/GenBank/DDBJ whole genome shotgun (WGS) entry which is preliminary data.</text>
</comment>
<feature type="chain" id="PRO_5036466595" evidence="2">
    <location>
        <begin position="35"/>
        <end position="232"/>
    </location>
</feature>
<evidence type="ECO:0000256" key="2">
    <source>
        <dbReference type="SAM" id="SignalP"/>
    </source>
</evidence>
<evidence type="ECO:0000313" key="4">
    <source>
        <dbReference type="Proteomes" id="UP000887116"/>
    </source>
</evidence>
<dbReference type="InterPro" id="IPR008996">
    <property type="entry name" value="IL1/FGF"/>
</dbReference>
<dbReference type="SMART" id="SM00442">
    <property type="entry name" value="FGF"/>
    <property type="match status" value="1"/>
</dbReference>
<dbReference type="EMBL" id="BMAO01017990">
    <property type="protein sequence ID" value="GFR19868.1"/>
    <property type="molecule type" value="Genomic_DNA"/>
</dbReference>
<dbReference type="PANTHER" id="PTHR11486">
    <property type="entry name" value="FIBROBLAST GROWTH FACTOR"/>
    <property type="match status" value="1"/>
</dbReference>
<reference evidence="3" key="1">
    <citation type="submission" date="2020-07" db="EMBL/GenBank/DDBJ databases">
        <title>Multicomponent nature underlies the extraordinary mechanical properties of spider dragline silk.</title>
        <authorList>
            <person name="Kono N."/>
            <person name="Nakamura H."/>
            <person name="Mori M."/>
            <person name="Yoshida Y."/>
            <person name="Ohtoshi R."/>
            <person name="Malay A.D."/>
            <person name="Moran D.A.P."/>
            <person name="Tomita M."/>
            <person name="Numata K."/>
            <person name="Arakawa K."/>
        </authorList>
    </citation>
    <scope>NUCLEOTIDE SEQUENCE</scope>
</reference>
<accession>A0A8X6JCA3</accession>
<dbReference type="InterPro" id="IPR002209">
    <property type="entry name" value="Fibroblast_GF_fam"/>
</dbReference>
<dbReference type="CDD" id="cd23307">
    <property type="entry name" value="beta-trefoil_FGF8-like"/>
    <property type="match status" value="1"/>
</dbReference>
<gene>
    <name evidence="3" type="primary">fgf17</name>
    <name evidence="3" type="ORF">TNCT_348921</name>
</gene>
<name>A0A8X6JCA3_TRICU</name>
<keyword evidence="4" id="KW-1185">Reference proteome</keyword>
<feature type="signal peptide" evidence="2">
    <location>
        <begin position="1"/>
        <end position="34"/>
    </location>
</feature>
<dbReference type="SUPFAM" id="SSF50353">
    <property type="entry name" value="Cytokine"/>
    <property type="match status" value="1"/>
</dbReference>
<dbReference type="OrthoDB" id="5988014at2759"/>
<dbReference type="GO" id="GO:0008083">
    <property type="term" value="F:growth factor activity"/>
    <property type="evidence" value="ECO:0007669"/>
    <property type="project" value="InterPro"/>
</dbReference>
<comment type="similarity">
    <text evidence="1">Belongs to the heparin-binding growth factors family.</text>
</comment>